<dbReference type="OrthoDB" id="39776at2759"/>
<feature type="region of interest" description="Disordered" evidence="1">
    <location>
        <begin position="317"/>
        <end position="356"/>
    </location>
</feature>
<accession>K0TM48</accession>
<dbReference type="EMBL" id="AGNL01005911">
    <property type="protein sequence ID" value="EJK72402.1"/>
    <property type="molecule type" value="Genomic_DNA"/>
</dbReference>
<feature type="compositionally biased region" description="Basic and acidic residues" evidence="1">
    <location>
        <begin position="317"/>
        <end position="335"/>
    </location>
</feature>
<proteinExistence type="predicted"/>
<gene>
    <name evidence="2" type="ORF">THAOC_06070</name>
</gene>
<feature type="non-terminal residue" evidence="2">
    <location>
        <position position="1"/>
    </location>
</feature>
<feature type="region of interest" description="Disordered" evidence="1">
    <location>
        <begin position="217"/>
        <end position="278"/>
    </location>
</feature>
<evidence type="ECO:0000313" key="2">
    <source>
        <dbReference type="EMBL" id="EJK72402.1"/>
    </source>
</evidence>
<dbReference type="Proteomes" id="UP000266841">
    <property type="component" value="Unassembled WGS sequence"/>
</dbReference>
<feature type="compositionally biased region" description="Acidic residues" evidence="1">
    <location>
        <begin position="487"/>
        <end position="501"/>
    </location>
</feature>
<feature type="region of interest" description="Disordered" evidence="1">
    <location>
        <begin position="473"/>
        <end position="501"/>
    </location>
</feature>
<comment type="caution">
    <text evidence="2">The sequence shown here is derived from an EMBL/GenBank/DDBJ whole genome shotgun (WGS) entry which is preliminary data.</text>
</comment>
<name>K0TM48_THAOC</name>
<evidence type="ECO:0000313" key="3">
    <source>
        <dbReference type="Proteomes" id="UP000266841"/>
    </source>
</evidence>
<sequence length="501" mass="55347">GAALRGRAFLRLSHDAAERTAPAMRWLEAGCVRAAMPCYKLDRRPTGFLGRYYFGRDPRQVQRSTLTFTFNLDFYSFAFCIVLHSSQEDREIKAATPRARGEGPDRLIVVQRFSGSNVRPDALTIKAVRFGGFGQNSVRGSNVRARMPSRLYCKLDRRGPRVDREGGPTVQELSMGPYSTADVRMRVGRPDFEPAANSVPGQRNDLASCRTVVGRLFGRQPSHNTPEVTGWKPRDVGSASGAPSRSPPPGRGGAVASPPPVRPPPPPPSALQPDDDDDDYRRLAAAQSSLLDEASSLTRSLYRRCLRSASVLSCANERDENDFREREEAQRRGLEDFTSSSAGPISMAPPVDRDNELRSRGGYYRSFARENFDGHWDLLGEHGFHIGAEGGSGAATTTMTPRPWREEQVEQFAYLIRTGEESRRYVLRDYGFADPCTSDGWPSELEGRLGRFVARSSELTRESYGRRGWVHSSSAAFAGGGDPGPHDEDDDDGDFDSDDEG</sequence>
<organism evidence="2 3">
    <name type="scientific">Thalassiosira oceanica</name>
    <name type="common">Marine diatom</name>
    <dbReference type="NCBI Taxonomy" id="159749"/>
    <lineage>
        <taxon>Eukaryota</taxon>
        <taxon>Sar</taxon>
        <taxon>Stramenopiles</taxon>
        <taxon>Ochrophyta</taxon>
        <taxon>Bacillariophyta</taxon>
        <taxon>Coscinodiscophyceae</taxon>
        <taxon>Thalassiosirophycidae</taxon>
        <taxon>Thalassiosirales</taxon>
        <taxon>Thalassiosiraceae</taxon>
        <taxon>Thalassiosira</taxon>
    </lineage>
</organism>
<protein>
    <submittedName>
        <fullName evidence="2">Uncharacterized protein</fullName>
    </submittedName>
</protein>
<dbReference type="eggNOG" id="ENOG502SSM5">
    <property type="taxonomic scope" value="Eukaryota"/>
</dbReference>
<reference evidence="2 3" key="1">
    <citation type="journal article" date="2012" name="Genome Biol.">
        <title>Genome and low-iron response of an oceanic diatom adapted to chronic iron limitation.</title>
        <authorList>
            <person name="Lommer M."/>
            <person name="Specht M."/>
            <person name="Roy A.S."/>
            <person name="Kraemer L."/>
            <person name="Andreson R."/>
            <person name="Gutowska M.A."/>
            <person name="Wolf J."/>
            <person name="Bergner S.V."/>
            <person name="Schilhabel M.B."/>
            <person name="Klostermeier U.C."/>
            <person name="Beiko R.G."/>
            <person name="Rosenstiel P."/>
            <person name="Hippler M."/>
            <person name="Laroche J."/>
        </authorList>
    </citation>
    <scope>NUCLEOTIDE SEQUENCE [LARGE SCALE GENOMIC DNA]</scope>
    <source>
        <strain evidence="2 3">CCMP1005</strain>
    </source>
</reference>
<evidence type="ECO:0000256" key="1">
    <source>
        <dbReference type="SAM" id="MobiDB-lite"/>
    </source>
</evidence>
<dbReference type="AlphaFoldDB" id="K0TM48"/>
<keyword evidence="3" id="KW-1185">Reference proteome</keyword>
<feature type="compositionally biased region" description="Pro residues" evidence="1">
    <location>
        <begin position="257"/>
        <end position="270"/>
    </location>
</feature>